<keyword evidence="3" id="KW-1185">Reference proteome</keyword>
<feature type="domain" description="AMP-dependent synthetase/ligase" evidence="1">
    <location>
        <begin position="19"/>
        <end position="185"/>
    </location>
</feature>
<gene>
    <name evidence="2" type="ORF">ACFQ08_44940</name>
</gene>
<comment type="caution">
    <text evidence="2">The sequence shown here is derived from an EMBL/GenBank/DDBJ whole genome shotgun (WGS) entry which is preliminary data.</text>
</comment>
<dbReference type="EMBL" id="JBHTHX010003442">
    <property type="protein sequence ID" value="MFD0891743.1"/>
    <property type="molecule type" value="Genomic_DNA"/>
</dbReference>
<dbReference type="InterPro" id="IPR000873">
    <property type="entry name" value="AMP-dep_synth/lig_dom"/>
</dbReference>
<evidence type="ECO:0000313" key="3">
    <source>
        <dbReference type="Proteomes" id="UP001597024"/>
    </source>
</evidence>
<dbReference type="SUPFAM" id="SSF56801">
    <property type="entry name" value="Acetyl-CoA synthetase-like"/>
    <property type="match status" value="1"/>
</dbReference>
<name>A0ABW3EA16_9ACTN</name>
<dbReference type="InterPro" id="IPR020845">
    <property type="entry name" value="AMP-binding_CS"/>
</dbReference>
<dbReference type="InterPro" id="IPR042099">
    <property type="entry name" value="ANL_N_sf"/>
</dbReference>
<dbReference type="Gene3D" id="3.40.50.12780">
    <property type="entry name" value="N-terminal domain of ligase-like"/>
    <property type="match status" value="1"/>
</dbReference>
<accession>A0ABW3EA16</accession>
<evidence type="ECO:0000259" key="1">
    <source>
        <dbReference type="Pfam" id="PF00501"/>
    </source>
</evidence>
<dbReference type="PANTHER" id="PTHR45527">
    <property type="entry name" value="NONRIBOSOMAL PEPTIDE SYNTHETASE"/>
    <property type="match status" value="1"/>
</dbReference>
<proteinExistence type="predicted"/>
<protein>
    <submittedName>
        <fullName evidence="2">AMP-binding protein</fullName>
    </submittedName>
</protein>
<sequence>YLPLDPALPEERRAFVEAEIEGVAAEGVAYVIYTSGSSGTPKGVLVEHDGLAARVAWMTGEYGLGPDDRVVQFATLSFDTHAEEIYPALAAGARLELLPEGAVTLPDLLATPEGGRVTVLDLPTAYWHHLVGQIDEIAWPPALRLVILGGEELKADAVARWRARFGDRVRLVNTYGPTEATVIATA</sequence>
<dbReference type="Proteomes" id="UP001597024">
    <property type="component" value="Unassembled WGS sequence"/>
</dbReference>
<feature type="non-terminal residue" evidence="2">
    <location>
        <position position="186"/>
    </location>
</feature>
<evidence type="ECO:0000313" key="2">
    <source>
        <dbReference type="EMBL" id="MFD0891743.1"/>
    </source>
</evidence>
<organism evidence="2 3">
    <name type="scientific">Streptosporangium algeriense</name>
    <dbReference type="NCBI Taxonomy" id="1682748"/>
    <lineage>
        <taxon>Bacteria</taxon>
        <taxon>Bacillati</taxon>
        <taxon>Actinomycetota</taxon>
        <taxon>Actinomycetes</taxon>
        <taxon>Streptosporangiales</taxon>
        <taxon>Streptosporangiaceae</taxon>
        <taxon>Streptosporangium</taxon>
    </lineage>
</organism>
<dbReference type="PROSITE" id="PS00455">
    <property type="entry name" value="AMP_BINDING"/>
    <property type="match status" value="1"/>
</dbReference>
<dbReference type="PANTHER" id="PTHR45527:SF1">
    <property type="entry name" value="FATTY ACID SYNTHASE"/>
    <property type="match status" value="1"/>
</dbReference>
<reference evidence="3" key="1">
    <citation type="journal article" date="2019" name="Int. J. Syst. Evol. Microbiol.">
        <title>The Global Catalogue of Microorganisms (GCM) 10K type strain sequencing project: providing services to taxonomists for standard genome sequencing and annotation.</title>
        <authorList>
            <consortium name="The Broad Institute Genomics Platform"/>
            <consortium name="The Broad Institute Genome Sequencing Center for Infectious Disease"/>
            <person name="Wu L."/>
            <person name="Ma J."/>
        </authorList>
    </citation>
    <scope>NUCLEOTIDE SEQUENCE [LARGE SCALE GENOMIC DNA]</scope>
    <source>
        <strain evidence="3">CCUG 62974</strain>
    </source>
</reference>
<feature type="non-terminal residue" evidence="2">
    <location>
        <position position="1"/>
    </location>
</feature>
<dbReference type="Pfam" id="PF00501">
    <property type="entry name" value="AMP-binding"/>
    <property type="match status" value="1"/>
</dbReference>